<dbReference type="NCBIfam" id="TIGR00066">
    <property type="entry name" value="g_glut_trans"/>
    <property type="match status" value="1"/>
</dbReference>
<dbReference type="UniPathway" id="UPA00204"/>
<keyword evidence="7 11" id="KW-0012">Acyltransferase</keyword>
<evidence type="ECO:0000256" key="8">
    <source>
        <dbReference type="ARBA" id="ARBA00047417"/>
    </source>
</evidence>
<comment type="similarity">
    <text evidence="3 11">Belongs to the gamma-glutamyltransferase family.</text>
</comment>
<protein>
    <recommendedName>
        <fullName evidence="11">Glutathione hydrolase proenzyme</fullName>
        <ecNumber evidence="11">2.3.2.2</ecNumber>
        <ecNumber evidence="11">3.4.19.13</ecNumber>
    </recommendedName>
    <component>
        <recommendedName>
            <fullName evidence="11">Glutathione hydrolase large chain</fullName>
        </recommendedName>
    </component>
    <component>
        <recommendedName>
            <fullName evidence="11">Glutathione hydrolase small chain</fullName>
        </recommendedName>
    </component>
</protein>
<dbReference type="SUPFAM" id="SSF56235">
    <property type="entry name" value="N-terminal nucleophile aminohydrolases (Ntn hydrolases)"/>
    <property type="match status" value="1"/>
</dbReference>
<keyword evidence="6 11" id="KW-0865">Zymogen</keyword>
<keyword evidence="14" id="KW-1185">Reference proteome</keyword>
<dbReference type="GO" id="GO:0006751">
    <property type="term" value="P:glutathione catabolic process"/>
    <property type="evidence" value="ECO:0007669"/>
    <property type="project" value="UniProtKB-UniRule"/>
</dbReference>
<comment type="PTM">
    <text evidence="11">Cleaved by autocatalysis into a large and a small subunit.</text>
</comment>
<dbReference type="InterPro" id="IPR043137">
    <property type="entry name" value="GGT_ssub_C"/>
</dbReference>
<evidence type="ECO:0000256" key="1">
    <source>
        <dbReference type="ARBA" id="ARBA00001049"/>
    </source>
</evidence>
<comment type="catalytic activity">
    <reaction evidence="8 11">
        <text>an N-terminal (5-L-glutamyl)-[peptide] + an alpha-amino acid = 5-L-glutamyl amino acid + an N-terminal L-alpha-aminoacyl-[peptide]</text>
        <dbReference type="Rhea" id="RHEA:23904"/>
        <dbReference type="Rhea" id="RHEA-COMP:9780"/>
        <dbReference type="Rhea" id="RHEA-COMP:9795"/>
        <dbReference type="ChEBI" id="CHEBI:77644"/>
        <dbReference type="ChEBI" id="CHEBI:78597"/>
        <dbReference type="ChEBI" id="CHEBI:78599"/>
        <dbReference type="ChEBI" id="CHEBI:78608"/>
        <dbReference type="EC" id="2.3.2.2"/>
    </reaction>
</comment>
<keyword evidence="11" id="KW-0317">Glutathione biosynthesis</keyword>
<dbReference type="Pfam" id="PF01019">
    <property type="entry name" value="G_glu_transpept"/>
    <property type="match status" value="1"/>
</dbReference>
<evidence type="ECO:0000256" key="7">
    <source>
        <dbReference type="ARBA" id="ARBA00023315"/>
    </source>
</evidence>
<dbReference type="Gene3D" id="3.60.20.40">
    <property type="match status" value="1"/>
</dbReference>
<evidence type="ECO:0000313" key="14">
    <source>
        <dbReference type="Proteomes" id="UP000445000"/>
    </source>
</evidence>
<comment type="subunit">
    <text evidence="11">This enzyme consists of two polypeptide chains, which are synthesized in precursor form from a single polypeptide.</text>
</comment>
<dbReference type="Gene3D" id="1.10.246.130">
    <property type="match status" value="1"/>
</dbReference>
<evidence type="ECO:0000256" key="9">
    <source>
        <dbReference type="PIRSR" id="PIRSR600101-1"/>
    </source>
</evidence>
<evidence type="ECO:0000256" key="6">
    <source>
        <dbReference type="ARBA" id="ARBA00023145"/>
    </source>
</evidence>
<evidence type="ECO:0000256" key="4">
    <source>
        <dbReference type="ARBA" id="ARBA00022679"/>
    </source>
</evidence>
<sequence>MSRRIRIAVWAACMLATHASIAAPSAAPPPHGPVLDFYDSGIVEYSAVFHPVIAREAMVASQNDLASRIGLEVLERGGNAVDAAVAVGFALAVVLPRAGNLGGGGFMLLHMPEDKLTTSFDYRESAPTNVAPKDFLGPDGKITEAAKVSWQSAAVPGTVAGLHLAWSRYGSRPWAELVQPAIRLAERGYAISYDFAGLLELKKSWLQEDDAVKRAYYRADGSSYRAGEILRQPDLARTLRRIARSGPQDFYKGETARRIVADMQQFGGGITAEDLASYRAIERQPISGEYRGYRIVGMAPPSSGGIGVIQTLNVLEQFPVADWGASSARALHVFAEASRHVSADRGRFVADPDFVSVPTERLISQQHAQEIAARISPTKAGSAADIRSFVGSGLDSPSTTHYSIVDKHRNVVSNTYTLGFSFGNGHMIRGTGVLLNNSTTTFSMNATGRPPRPNDLQAGKRALSTQAPTLVFKDEKPYLVTGSPGGARIISAVAQVVDNVLTHQMNIAEASAERRVHADLDRDVLMLEPGFNRDTAAALQALGHRIEWAYAFGSTQSIMIQGDYLYGASDPRRPDALSAGE</sequence>
<comment type="caution">
    <text evidence="13">The sequence shown here is derived from an EMBL/GenBank/DDBJ whole genome shotgun (WGS) entry which is preliminary data.</text>
</comment>
<dbReference type="GO" id="GO:0006750">
    <property type="term" value="P:glutathione biosynthetic process"/>
    <property type="evidence" value="ECO:0007669"/>
    <property type="project" value="UniProtKB-KW"/>
</dbReference>
<dbReference type="EMBL" id="BLJN01000006">
    <property type="protein sequence ID" value="GFE83238.1"/>
    <property type="molecule type" value="Genomic_DNA"/>
</dbReference>
<dbReference type="PANTHER" id="PTHR43199">
    <property type="entry name" value="GLUTATHIONE HYDROLASE"/>
    <property type="match status" value="1"/>
</dbReference>
<dbReference type="RefSeq" id="WP_161814885.1">
    <property type="nucleotide sequence ID" value="NZ_BLJN01000006.1"/>
</dbReference>
<feature type="active site" description="Nucleophile" evidence="9">
    <location>
        <position position="399"/>
    </location>
</feature>
<feature type="chain" id="PRO_5032841187" description="Glutathione hydrolase proenzyme" evidence="12">
    <location>
        <begin position="23"/>
        <end position="581"/>
    </location>
</feature>
<dbReference type="GO" id="GO:0036374">
    <property type="term" value="F:glutathione hydrolase activity"/>
    <property type="evidence" value="ECO:0007669"/>
    <property type="project" value="UniProtKB-UniRule"/>
</dbReference>
<organism evidence="13 14">
    <name type="scientific">Steroidobacter agaridevorans</name>
    <dbReference type="NCBI Taxonomy" id="2695856"/>
    <lineage>
        <taxon>Bacteria</taxon>
        <taxon>Pseudomonadati</taxon>
        <taxon>Pseudomonadota</taxon>
        <taxon>Gammaproteobacteria</taxon>
        <taxon>Steroidobacterales</taxon>
        <taxon>Steroidobacteraceae</taxon>
        <taxon>Steroidobacter</taxon>
    </lineage>
</organism>
<feature type="binding site" evidence="10">
    <location>
        <position position="123"/>
    </location>
    <ligand>
        <name>L-glutamate</name>
        <dbReference type="ChEBI" id="CHEBI:29985"/>
    </ligand>
</feature>
<gene>
    <name evidence="13" type="primary">ggtA</name>
    <name evidence="13" type="ORF">GCM10011487_52380</name>
</gene>
<reference evidence="14" key="1">
    <citation type="submission" date="2020-01" db="EMBL/GenBank/DDBJ databases">
        <title>'Steroidobacter agaridevorans' sp. nov., agar-degrading bacteria isolated from rhizosphere soils.</title>
        <authorList>
            <person name="Ikenaga M."/>
            <person name="Kataoka M."/>
            <person name="Murouchi A."/>
            <person name="Katsuragi S."/>
            <person name="Sakai M."/>
        </authorList>
    </citation>
    <scope>NUCLEOTIDE SEQUENCE [LARGE SCALE GENOMIC DNA]</scope>
    <source>
        <strain evidence="14">YU21-B</strain>
    </source>
</reference>
<evidence type="ECO:0000313" key="13">
    <source>
        <dbReference type="EMBL" id="GFE83238.1"/>
    </source>
</evidence>
<proteinExistence type="inferred from homology"/>
<feature type="binding site" evidence="10">
    <location>
        <position position="486"/>
    </location>
    <ligand>
        <name>L-glutamate</name>
        <dbReference type="ChEBI" id="CHEBI:29985"/>
    </ligand>
</feature>
<dbReference type="InterPro" id="IPR029055">
    <property type="entry name" value="Ntn_hydrolases_N"/>
</dbReference>
<dbReference type="PRINTS" id="PR01210">
    <property type="entry name" value="GGTRANSPTASE"/>
</dbReference>
<evidence type="ECO:0000256" key="5">
    <source>
        <dbReference type="ARBA" id="ARBA00022801"/>
    </source>
</evidence>
<comment type="pathway">
    <text evidence="11">Sulfur metabolism; glutathione metabolism.</text>
</comment>
<comment type="catalytic activity">
    <reaction evidence="1 11">
        <text>an S-substituted glutathione + H2O = an S-substituted L-cysteinylglycine + L-glutamate</text>
        <dbReference type="Rhea" id="RHEA:59468"/>
        <dbReference type="ChEBI" id="CHEBI:15377"/>
        <dbReference type="ChEBI" id="CHEBI:29985"/>
        <dbReference type="ChEBI" id="CHEBI:90779"/>
        <dbReference type="ChEBI" id="CHEBI:143103"/>
        <dbReference type="EC" id="3.4.19.13"/>
    </reaction>
</comment>
<feature type="binding site" evidence="10">
    <location>
        <begin position="464"/>
        <end position="465"/>
    </location>
    <ligand>
        <name>L-glutamate</name>
        <dbReference type="ChEBI" id="CHEBI:29985"/>
    </ligand>
</feature>
<evidence type="ECO:0000256" key="10">
    <source>
        <dbReference type="PIRSR" id="PIRSR600101-2"/>
    </source>
</evidence>
<dbReference type="InterPro" id="IPR043138">
    <property type="entry name" value="GGT_lsub"/>
</dbReference>
<evidence type="ECO:0000256" key="11">
    <source>
        <dbReference type="RuleBase" id="RU368036"/>
    </source>
</evidence>
<evidence type="ECO:0000256" key="12">
    <source>
        <dbReference type="SAM" id="SignalP"/>
    </source>
</evidence>
<evidence type="ECO:0000256" key="2">
    <source>
        <dbReference type="ARBA" id="ARBA00001089"/>
    </source>
</evidence>
<feature type="signal peptide" evidence="12">
    <location>
        <begin position="1"/>
        <end position="22"/>
    </location>
</feature>
<dbReference type="InterPro" id="IPR051792">
    <property type="entry name" value="GGT_bact"/>
</dbReference>
<dbReference type="PANTHER" id="PTHR43199:SF1">
    <property type="entry name" value="GLUTATHIONE HYDROLASE PROENZYME"/>
    <property type="match status" value="1"/>
</dbReference>
<keyword evidence="4 11" id="KW-0808">Transferase</keyword>
<evidence type="ECO:0000256" key="3">
    <source>
        <dbReference type="ARBA" id="ARBA00009381"/>
    </source>
</evidence>
<dbReference type="EC" id="2.3.2.2" evidence="11"/>
<dbReference type="Proteomes" id="UP000445000">
    <property type="component" value="Unassembled WGS sequence"/>
</dbReference>
<dbReference type="GO" id="GO:0103068">
    <property type="term" value="F:leukotriene C4 gamma-glutamyl transferase activity"/>
    <property type="evidence" value="ECO:0007669"/>
    <property type="project" value="UniProtKB-EC"/>
</dbReference>
<dbReference type="InterPro" id="IPR000101">
    <property type="entry name" value="GGT_peptidase"/>
</dbReference>
<comment type="catalytic activity">
    <reaction evidence="2 11">
        <text>glutathione + H2O = L-cysteinylglycine + L-glutamate</text>
        <dbReference type="Rhea" id="RHEA:28807"/>
        <dbReference type="ChEBI" id="CHEBI:15377"/>
        <dbReference type="ChEBI" id="CHEBI:29985"/>
        <dbReference type="ChEBI" id="CHEBI:57925"/>
        <dbReference type="ChEBI" id="CHEBI:61694"/>
        <dbReference type="EC" id="3.4.19.13"/>
    </reaction>
</comment>
<name>A0A829YKC8_9GAMM</name>
<dbReference type="EC" id="3.4.19.13" evidence="11"/>
<accession>A0A829YKC8</accession>
<keyword evidence="5 11" id="KW-0378">Hydrolase</keyword>
<dbReference type="AlphaFoldDB" id="A0A829YKC8"/>
<keyword evidence="12" id="KW-0732">Signal</keyword>